<sequence length="237" mass="26812">MASEQSKNPENKRMHQKASSSGKVEWLTLKDASEFLGVHFTTLRGWADRGEIPVFRTPGGHRRFSINDLRRFLDERARSMPPATRNNLVEIAVNRVRTEMQRADVLVQRWHQPGDVAADQARRERGRMLFSLAISYVMKPQQRNQLLDAARELGRQYGLDAASSGIPLVETGRAVQFFRQQLIEAVRASNEEAPDSDDLRVERLLNQFLDEVLYAVLDGYEAGMSPASSSTEAKVQS</sequence>
<dbReference type="InterPro" id="IPR009061">
    <property type="entry name" value="DNA-bd_dom_put_sf"/>
</dbReference>
<accession>A0A7C1JJ48</accession>
<reference evidence="3" key="1">
    <citation type="journal article" date="2020" name="mSystems">
        <title>Genome- and Community-Level Interaction Insights into Carbon Utilization and Element Cycling Functions of Hydrothermarchaeota in Hydrothermal Sediment.</title>
        <authorList>
            <person name="Zhou Z."/>
            <person name="Liu Y."/>
            <person name="Xu W."/>
            <person name="Pan J."/>
            <person name="Luo Z.H."/>
            <person name="Li M."/>
        </authorList>
    </citation>
    <scope>NUCLEOTIDE SEQUENCE [LARGE SCALE GENOMIC DNA]</scope>
    <source>
        <strain evidence="3">SpSt-289</strain>
    </source>
</reference>
<evidence type="ECO:0000256" key="1">
    <source>
        <dbReference type="SAM" id="MobiDB-lite"/>
    </source>
</evidence>
<dbReference type="NCBIfam" id="TIGR01764">
    <property type="entry name" value="excise"/>
    <property type="match status" value="1"/>
</dbReference>
<dbReference type="CDD" id="cd04762">
    <property type="entry name" value="HTH_MerR-trunc"/>
    <property type="match status" value="1"/>
</dbReference>
<dbReference type="InterPro" id="IPR010093">
    <property type="entry name" value="SinI_DNA-bd"/>
</dbReference>
<dbReference type="SUPFAM" id="SSF46955">
    <property type="entry name" value="Putative DNA-binding domain"/>
    <property type="match status" value="1"/>
</dbReference>
<feature type="region of interest" description="Disordered" evidence="1">
    <location>
        <begin position="1"/>
        <end position="23"/>
    </location>
</feature>
<dbReference type="AlphaFoldDB" id="A0A7C1JJ48"/>
<organism evidence="3">
    <name type="scientific">Caldilinea aerophila</name>
    <dbReference type="NCBI Taxonomy" id="133453"/>
    <lineage>
        <taxon>Bacteria</taxon>
        <taxon>Bacillati</taxon>
        <taxon>Chloroflexota</taxon>
        <taxon>Caldilineae</taxon>
        <taxon>Caldilineales</taxon>
        <taxon>Caldilineaceae</taxon>
        <taxon>Caldilinea</taxon>
    </lineage>
</organism>
<evidence type="ECO:0000259" key="2">
    <source>
        <dbReference type="Pfam" id="PF12728"/>
    </source>
</evidence>
<dbReference type="Gene3D" id="1.10.1660.10">
    <property type="match status" value="1"/>
</dbReference>
<dbReference type="EMBL" id="DSMG01000041">
    <property type="protein sequence ID" value="HDX30502.1"/>
    <property type="molecule type" value="Genomic_DNA"/>
</dbReference>
<proteinExistence type="predicted"/>
<comment type="caution">
    <text evidence="3">The sequence shown here is derived from an EMBL/GenBank/DDBJ whole genome shotgun (WGS) entry which is preliminary data.</text>
</comment>
<evidence type="ECO:0000313" key="3">
    <source>
        <dbReference type="EMBL" id="HDX30502.1"/>
    </source>
</evidence>
<feature type="domain" description="Helix-turn-helix" evidence="2">
    <location>
        <begin position="26"/>
        <end position="76"/>
    </location>
</feature>
<dbReference type="GO" id="GO:0003677">
    <property type="term" value="F:DNA binding"/>
    <property type="evidence" value="ECO:0007669"/>
    <property type="project" value="InterPro"/>
</dbReference>
<protein>
    <submittedName>
        <fullName evidence="3">Helix-turn-helix domain-containing protein</fullName>
    </submittedName>
</protein>
<name>A0A7C1JJ48_9CHLR</name>
<gene>
    <name evidence="3" type="ORF">ENQ20_03300</name>
</gene>
<dbReference type="Pfam" id="PF12728">
    <property type="entry name" value="HTH_17"/>
    <property type="match status" value="1"/>
</dbReference>
<dbReference type="InterPro" id="IPR041657">
    <property type="entry name" value="HTH_17"/>
</dbReference>